<evidence type="ECO:0000313" key="2">
    <source>
        <dbReference type="Proteomes" id="UP000326532"/>
    </source>
</evidence>
<dbReference type="VEuPathDB" id="FungiDB:BDV34DRAFT_201719"/>
<dbReference type="Proteomes" id="UP000326532">
    <property type="component" value="Unassembled WGS sequence"/>
</dbReference>
<sequence>MLILNCVLTQVQYFSHFSEPWAVRKIKEPVIHGNPFPTSFPLEPHSMNGWTIPLIYLESWWKTEPHYFLLGPTRDFGASVWTAESGKSGAQPQFVSYQR</sequence>
<keyword evidence="2" id="KW-1185">Reference proteome</keyword>
<gene>
    <name evidence="1" type="ORF">BDV34DRAFT_201719</name>
</gene>
<organism evidence="1 2">
    <name type="scientific">Aspergillus parasiticus</name>
    <dbReference type="NCBI Taxonomy" id="5067"/>
    <lineage>
        <taxon>Eukaryota</taxon>
        <taxon>Fungi</taxon>
        <taxon>Dikarya</taxon>
        <taxon>Ascomycota</taxon>
        <taxon>Pezizomycotina</taxon>
        <taxon>Eurotiomycetes</taxon>
        <taxon>Eurotiomycetidae</taxon>
        <taxon>Eurotiales</taxon>
        <taxon>Aspergillaceae</taxon>
        <taxon>Aspergillus</taxon>
        <taxon>Aspergillus subgen. Circumdati</taxon>
    </lineage>
</organism>
<name>A0A5N6DAD7_ASPPA</name>
<dbReference type="AlphaFoldDB" id="A0A5N6DAD7"/>
<dbReference type="EMBL" id="ML735011">
    <property type="protein sequence ID" value="KAB8201937.1"/>
    <property type="molecule type" value="Genomic_DNA"/>
</dbReference>
<accession>A0A5N6DAD7</accession>
<proteinExistence type="predicted"/>
<protein>
    <submittedName>
        <fullName evidence="1">Uncharacterized protein</fullName>
    </submittedName>
</protein>
<evidence type="ECO:0000313" key="1">
    <source>
        <dbReference type="EMBL" id="KAB8201937.1"/>
    </source>
</evidence>
<reference evidence="1 2" key="1">
    <citation type="submission" date="2019-04" db="EMBL/GenBank/DDBJ databases">
        <title>Fungal friends and foes A comparative genomics study of 23 Aspergillus species from section Flavi.</title>
        <authorList>
            <consortium name="DOE Joint Genome Institute"/>
            <person name="Kjaerbolling I."/>
            <person name="Vesth T.C."/>
            <person name="Frisvad J.C."/>
            <person name="Nybo J.L."/>
            <person name="Theobald S."/>
            <person name="Kildgaard S."/>
            <person name="Petersen T.I."/>
            <person name="Kuo A."/>
            <person name="Sato A."/>
            <person name="Lyhne E.K."/>
            <person name="Kogle M.E."/>
            <person name="Wiebenga A."/>
            <person name="Kun R.S."/>
            <person name="Lubbers R.J."/>
            <person name="Makela M.R."/>
            <person name="Barry K."/>
            <person name="Chovatia M."/>
            <person name="Clum A."/>
            <person name="Daum C."/>
            <person name="Haridas S."/>
            <person name="He G."/>
            <person name="LaButti K."/>
            <person name="Lipzen A."/>
            <person name="Mondo S."/>
            <person name="Pangilinan J."/>
            <person name="Riley R."/>
            <person name="Salamov A."/>
            <person name="Simmons B.A."/>
            <person name="Magnuson J.K."/>
            <person name="Henrissat B."/>
            <person name="Mortensen U.H."/>
            <person name="Larsen T.O."/>
            <person name="De vries R.P."/>
            <person name="Grigoriev I.V."/>
            <person name="Machida M."/>
            <person name="Baker S.E."/>
            <person name="Andersen M.R."/>
        </authorList>
    </citation>
    <scope>NUCLEOTIDE SEQUENCE [LARGE SCALE GENOMIC DNA]</scope>
    <source>
        <strain evidence="1 2">CBS 117618</strain>
    </source>
</reference>